<name>A0A6V7Q421_ANACO</name>
<evidence type="ECO:0000256" key="2">
    <source>
        <dbReference type="SAM" id="MobiDB-lite"/>
    </source>
</evidence>
<evidence type="ECO:0000256" key="1">
    <source>
        <dbReference type="SAM" id="Coils"/>
    </source>
</evidence>
<feature type="compositionally biased region" description="Low complexity" evidence="2">
    <location>
        <begin position="1"/>
        <end position="14"/>
    </location>
</feature>
<accession>A0A6V7Q421</accession>
<gene>
    <name evidence="3" type="ORF">CB5_LOCUS20959</name>
</gene>
<protein>
    <submittedName>
        <fullName evidence="3">Uncharacterized protein</fullName>
    </submittedName>
</protein>
<dbReference type="EMBL" id="LR862132">
    <property type="protein sequence ID" value="CAD1837748.1"/>
    <property type="molecule type" value="Genomic_DNA"/>
</dbReference>
<organism evidence="3">
    <name type="scientific">Ananas comosus var. bracteatus</name>
    <name type="common">red pineapple</name>
    <dbReference type="NCBI Taxonomy" id="296719"/>
    <lineage>
        <taxon>Eukaryota</taxon>
        <taxon>Viridiplantae</taxon>
        <taxon>Streptophyta</taxon>
        <taxon>Embryophyta</taxon>
        <taxon>Tracheophyta</taxon>
        <taxon>Spermatophyta</taxon>
        <taxon>Magnoliopsida</taxon>
        <taxon>Liliopsida</taxon>
        <taxon>Poales</taxon>
        <taxon>Bromeliaceae</taxon>
        <taxon>Bromelioideae</taxon>
        <taxon>Ananas</taxon>
    </lineage>
</organism>
<dbReference type="AlphaFoldDB" id="A0A6V7Q421"/>
<keyword evidence="1" id="KW-0175">Coiled coil</keyword>
<feature type="compositionally biased region" description="Polar residues" evidence="2">
    <location>
        <begin position="56"/>
        <end position="69"/>
    </location>
</feature>
<feature type="compositionally biased region" description="Basic and acidic residues" evidence="2">
    <location>
        <begin position="17"/>
        <end position="30"/>
    </location>
</feature>
<feature type="region of interest" description="Disordered" evidence="2">
    <location>
        <begin position="110"/>
        <end position="129"/>
    </location>
</feature>
<feature type="compositionally biased region" description="Gly residues" evidence="2">
    <location>
        <begin position="119"/>
        <end position="129"/>
    </location>
</feature>
<reference evidence="3" key="1">
    <citation type="submission" date="2020-07" db="EMBL/GenBank/DDBJ databases">
        <authorList>
            <person name="Lin J."/>
        </authorList>
    </citation>
    <scope>NUCLEOTIDE SEQUENCE</scope>
</reference>
<evidence type="ECO:0000313" key="3">
    <source>
        <dbReference type="EMBL" id="CAD1837748.1"/>
    </source>
</evidence>
<proteinExistence type="predicted"/>
<sequence length="129" mass="14005">MAPPGLLHGALHLGGKPHGEERVGEAKGEGEVEDAVEEGGIVGVGAADERGKSRRSTPVMSATPESQRAVTDWPALAEMQRTREELERRRRTWRGENTVAEREAAWRDCRCGPLAPDAGQGGGGRRWER</sequence>
<feature type="region of interest" description="Disordered" evidence="2">
    <location>
        <begin position="1"/>
        <end position="70"/>
    </location>
</feature>
<feature type="coiled-coil region" evidence="1">
    <location>
        <begin position="76"/>
        <end position="103"/>
    </location>
</feature>